<evidence type="ECO:0000256" key="3">
    <source>
        <dbReference type="ARBA" id="ARBA00023163"/>
    </source>
</evidence>
<dbReference type="PROSITE" id="PS00041">
    <property type="entry name" value="HTH_ARAC_FAMILY_1"/>
    <property type="match status" value="1"/>
</dbReference>
<dbReference type="EMBL" id="JAHCMY010000003">
    <property type="protein sequence ID" value="MBS9523809.1"/>
    <property type="molecule type" value="Genomic_DNA"/>
</dbReference>
<keyword evidence="3" id="KW-0804">Transcription</keyword>
<evidence type="ECO:0000256" key="2">
    <source>
        <dbReference type="ARBA" id="ARBA00023125"/>
    </source>
</evidence>
<dbReference type="RefSeq" id="WP_213944695.1">
    <property type="nucleotide sequence ID" value="NZ_JAHCMY010000003.1"/>
</dbReference>
<dbReference type="Pfam" id="PF12833">
    <property type="entry name" value="HTH_18"/>
    <property type="match status" value="1"/>
</dbReference>
<dbReference type="PANTHER" id="PTHR47893:SF1">
    <property type="entry name" value="REGULATORY PROTEIN PCHR"/>
    <property type="match status" value="1"/>
</dbReference>
<gene>
    <name evidence="5" type="ORF">KI659_07250</name>
</gene>
<dbReference type="PROSITE" id="PS01124">
    <property type="entry name" value="HTH_ARAC_FAMILY_2"/>
    <property type="match status" value="1"/>
</dbReference>
<dbReference type="SUPFAM" id="SSF46689">
    <property type="entry name" value="Homeodomain-like"/>
    <property type="match status" value="2"/>
</dbReference>
<evidence type="ECO:0000313" key="5">
    <source>
        <dbReference type="EMBL" id="MBS9523809.1"/>
    </source>
</evidence>
<dbReference type="Proteomes" id="UP001319104">
    <property type="component" value="Unassembled WGS sequence"/>
</dbReference>
<dbReference type="GO" id="GO:0003700">
    <property type="term" value="F:DNA-binding transcription factor activity"/>
    <property type="evidence" value="ECO:0007669"/>
    <property type="project" value="InterPro"/>
</dbReference>
<dbReference type="InterPro" id="IPR009057">
    <property type="entry name" value="Homeodomain-like_sf"/>
</dbReference>
<comment type="caution">
    <text evidence="5">The sequence shown here is derived from an EMBL/GenBank/DDBJ whole genome shotgun (WGS) entry which is preliminary data.</text>
</comment>
<accession>A0AAP2CHI0</accession>
<organism evidence="5 6">
    <name type="scientific">Litoribacter ruber</name>
    <dbReference type="NCBI Taxonomy" id="702568"/>
    <lineage>
        <taxon>Bacteria</taxon>
        <taxon>Pseudomonadati</taxon>
        <taxon>Bacteroidota</taxon>
        <taxon>Cytophagia</taxon>
        <taxon>Cytophagales</taxon>
        <taxon>Cyclobacteriaceae</taxon>
        <taxon>Litoribacter</taxon>
    </lineage>
</organism>
<keyword evidence="2" id="KW-0238">DNA-binding</keyword>
<evidence type="ECO:0000259" key="4">
    <source>
        <dbReference type="PROSITE" id="PS01124"/>
    </source>
</evidence>
<sequence>MTSKGKIENRFLTLLDAEEGNGEVNGYTINPFFKERKEEGSHFYEYLSEKIYFAHWNTSKGLETPMLTYPHPDYIQLNFCLNGHIVYADETGLEVFSNTKGFQNIIYKGLEELNVRIVVPTELLIIYLRKDFFLDYSHLNDNNGEAFMKNVSLKKYATLSGPNLPISNRMASIIQLLINSQECDGFKKNLVDARIIELLTLQLDSFQRSMIQQAGTPLKNEEMAQMEEARTYLISRLDSSITLKELAHQVGTNEFNLKKHFKMVFGKTVFAYLFEYKMEKAHDKLIQTSAPIAEIALELGYKHATHFSAAFKRHYGYLPKELRL</sequence>
<evidence type="ECO:0000256" key="1">
    <source>
        <dbReference type="ARBA" id="ARBA00023015"/>
    </source>
</evidence>
<dbReference type="InterPro" id="IPR018060">
    <property type="entry name" value="HTH_AraC"/>
</dbReference>
<dbReference type="SMART" id="SM00342">
    <property type="entry name" value="HTH_ARAC"/>
    <property type="match status" value="1"/>
</dbReference>
<dbReference type="AlphaFoldDB" id="A0AAP2CHI0"/>
<protein>
    <submittedName>
        <fullName evidence="5">Helix-turn-helix transcriptional regulator</fullName>
    </submittedName>
</protein>
<evidence type="ECO:0000313" key="6">
    <source>
        <dbReference type="Proteomes" id="UP001319104"/>
    </source>
</evidence>
<name>A0AAP2CHI0_9BACT</name>
<proteinExistence type="predicted"/>
<dbReference type="PRINTS" id="PR00032">
    <property type="entry name" value="HTHARAC"/>
</dbReference>
<keyword evidence="1" id="KW-0805">Transcription regulation</keyword>
<dbReference type="GO" id="GO:0043565">
    <property type="term" value="F:sequence-specific DNA binding"/>
    <property type="evidence" value="ECO:0007669"/>
    <property type="project" value="InterPro"/>
</dbReference>
<dbReference type="InterPro" id="IPR020449">
    <property type="entry name" value="Tscrpt_reg_AraC-type_HTH"/>
</dbReference>
<dbReference type="InterPro" id="IPR018062">
    <property type="entry name" value="HTH_AraC-typ_CS"/>
</dbReference>
<keyword evidence="6" id="KW-1185">Reference proteome</keyword>
<dbReference type="PANTHER" id="PTHR47893">
    <property type="entry name" value="REGULATORY PROTEIN PCHR"/>
    <property type="match status" value="1"/>
</dbReference>
<dbReference type="InterPro" id="IPR053142">
    <property type="entry name" value="PchR_regulatory_protein"/>
</dbReference>
<reference evidence="5 6" key="1">
    <citation type="submission" date="2021-05" db="EMBL/GenBank/DDBJ databases">
        <authorList>
            <person name="Zhang Z.D."/>
            <person name="Osman G."/>
        </authorList>
    </citation>
    <scope>NUCLEOTIDE SEQUENCE [LARGE SCALE GENOMIC DNA]</scope>
    <source>
        <strain evidence="5 6">KCTC 32217</strain>
    </source>
</reference>
<dbReference type="Gene3D" id="1.10.10.60">
    <property type="entry name" value="Homeodomain-like"/>
    <property type="match status" value="1"/>
</dbReference>
<feature type="domain" description="HTH araC/xylS-type" evidence="4">
    <location>
        <begin position="227"/>
        <end position="324"/>
    </location>
</feature>